<reference evidence="1 2" key="1">
    <citation type="submission" date="2014-04" db="EMBL/GenBank/DDBJ databases">
        <title>Evolutionary Origins and Diversification of the Mycorrhizal Mutualists.</title>
        <authorList>
            <consortium name="DOE Joint Genome Institute"/>
            <consortium name="Mycorrhizal Genomics Consortium"/>
            <person name="Kohler A."/>
            <person name="Kuo A."/>
            <person name="Nagy L.G."/>
            <person name="Floudas D."/>
            <person name="Copeland A."/>
            <person name="Barry K.W."/>
            <person name="Cichocki N."/>
            <person name="Veneault-Fourrey C."/>
            <person name="LaButti K."/>
            <person name="Lindquist E.A."/>
            <person name="Lipzen A."/>
            <person name="Lundell T."/>
            <person name="Morin E."/>
            <person name="Murat C."/>
            <person name="Riley R."/>
            <person name="Ohm R."/>
            <person name="Sun H."/>
            <person name="Tunlid A."/>
            <person name="Henrissat B."/>
            <person name="Grigoriev I.V."/>
            <person name="Hibbett D.S."/>
            <person name="Martin F."/>
        </authorList>
    </citation>
    <scope>NUCLEOTIDE SEQUENCE [LARGE SCALE GENOMIC DNA]</scope>
    <source>
        <strain evidence="1 2">Koide BX008</strain>
    </source>
</reference>
<accession>A0A0C2SN89</accession>
<proteinExistence type="predicted"/>
<dbReference type="AlphaFoldDB" id="A0A0C2SN89"/>
<name>A0A0C2SN89_AMAMK</name>
<evidence type="ECO:0000313" key="1">
    <source>
        <dbReference type="EMBL" id="KIL64700.1"/>
    </source>
</evidence>
<dbReference type="InParanoid" id="A0A0C2SN89"/>
<evidence type="ECO:0000313" key="2">
    <source>
        <dbReference type="Proteomes" id="UP000054549"/>
    </source>
</evidence>
<dbReference type="HOGENOM" id="CLU_1844587_0_0_1"/>
<dbReference type="Proteomes" id="UP000054549">
    <property type="component" value="Unassembled WGS sequence"/>
</dbReference>
<protein>
    <submittedName>
        <fullName evidence="1">Uncharacterized protein</fullName>
    </submittedName>
</protein>
<sequence>MRFSRSFYIQKQPKCTHNLVSSDLPTFTTPPSPSIPLTSITTSVSVTVTDITSLTSSSSTLTSSFITTPSSSIFPSSSESDSTYIASVHALFQFHDEQSLVHHHVDTGVYIHFMGWKHDRGYNCCRKRSAQYEHFSVWE</sequence>
<dbReference type="EMBL" id="KN818247">
    <property type="protein sequence ID" value="KIL64700.1"/>
    <property type="molecule type" value="Genomic_DNA"/>
</dbReference>
<organism evidence="1 2">
    <name type="scientific">Amanita muscaria (strain Koide BX008)</name>
    <dbReference type="NCBI Taxonomy" id="946122"/>
    <lineage>
        <taxon>Eukaryota</taxon>
        <taxon>Fungi</taxon>
        <taxon>Dikarya</taxon>
        <taxon>Basidiomycota</taxon>
        <taxon>Agaricomycotina</taxon>
        <taxon>Agaricomycetes</taxon>
        <taxon>Agaricomycetidae</taxon>
        <taxon>Agaricales</taxon>
        <taxon>Pluteineae</taxon>
        <taxon>Amanitaceae</taxon>
        <taxon>Amanita</taxon>
    </lineage>
</organism>
<gene>
    <name evidence="1" type="ORF">M378DRAFT_162821</name>
</gene>
<keyword evidence="2" id="KW-1185">Reference proteome</keyword>